<evidence type="ECO:0000313" key="8">
    <source>
        <dbReference type="EMBL" id="KAH0467542.1"/>
    </source>
</evidence>
<comment type="function">
    <text evidence="4">Acts as a negative regulator of abscisic acid (ABA) response.</text>
</comment>
<evidence type="ECO:0000259" key="6">
    <source>
        <dbReference type="Pfam" id="PF07897"/>
    </source>
</evidence>
<evidence type="ECO:0000256" key="3">
    <source>
        <dbReference type="ARBA" id="ARBA00023242"/>
    </source>
</evidence>
<evidence type="ECO:0000256" key="5">
    <source>
        <dbReference type="SAM" id="MobiDB-lite"/>
    </source>
</evidence>
<dbReference type="EMBL" id="JAGFBR010000004">
    <property type="protein sequence ID" value="KAH0467542.1"/>
    <property type="molecule type" value="Genomic_DNA"/>
</dbReference>
<gene>
    <name evidence="8" type="ORF">IEQ34_002575</name>
</gene>
<evidence type="ECO:0000256" key="1">
    <source>
        <dbReference type="ARBA" id="ARBA00004123"/>
    </source>
</evidence>
<evidence type="ECO:0000313" key="9">
    <source>
        <dbReference type="Proteomes" id="UP000775213"/>
    </source>
</evidence>
<dbReference type="InterPro" id="IPR031307">
    <property type="entry name" value="Ninja_fam"/>
</dbReference>
<dbReference type="InterPro" id="IPR032310">
    <property type="entry name" value="NLS_NINJA_AFP-like"/>
</dbReference>
<evidence type="ECO:0000256" key="4">
    <source>
        <dbReference type="RuleBase" id="RU369029"/>
    </source>
</evidence>
<keyword evidence="3 4" id="KW-0539">Nucleus</keyword>
<reference evidence="8 9" key="1">
    <citation type="journal article" date="2021" name="Hortic Res">
        <title>Chromosome-scale assembly of the Dendrobium chrysotoxum genome enhances the understanding of orchid evolution.</title>
        <authorList>
            <person name="Zhang Y."/>
            <person name="Zhang G.Q."/>
            <person name="Zhang D."/>
            <person name="Liu X.D."/>
            <person name="Xu X.Y."/>
            <person name="Sun W.H."/>
            <person name="Yu X."/>
            <person name="Zhu X."/>
            <person name="Wang Z.W."/>
            <person name="Zhao X."/>
            <person name="Zhong W.Y."/>
            <person name="Chen H."/>
            <person name="Yin W.L."/>
            <person name="Huang T."/>
            <person name="Niu S.C."/>
            <person name="Liu Z.J."/>
        </authorList>
    </citation>
    <scope>NUCLEOTIDE SEQUENCE [LARGE SCALE GENOMIC DNA]</scope>
    <source>
        <strain evidence="8">Lindl</strain>
    </source>
</reference>
<comment type="caution">
    <text evidence="8">The sequence shown here is derived from an EMBL/GenBank/DDBJ whole genome shotgun (WGS) entry which is preliminary data.</text>
</comment>
<name>A0AAV7HGX9_DENCH</name>
<dbReference type="GO" id="GO:0005634">
    <property type="term" value="C:nucleus"/>
    <property type="evidence" value="ECO:0007669"/>
    <property type="project" value="UniProtKB-SubCell"/>
</dbReference>
<dbReference type="GO" id="GO:0045892">
    <property type="term" value="P:negative regulation of DNA-templated transcription"/>
    <property type="evidence" value="ECO:0007669"/>
    <property type="project" value="TreeGrafter"/>
</dbReference>
<feature type="domain" description="Tify" evidence="7">
    <location>
        <begin position="271"/>
        <end position="305"/>
    </location>
</feature>
<dbReference type="PANTHER" id="PTHR31413:SF31">
    <property type="entry name" value="NINJA-FAMILY PROTEIN AFP3"/>
    <property type="match status" value="1"/>
</dbReference>
<dbReference type="InterPro" id="IPR032308">
    <property type="entry name" value="TDBD"/>
</dbReference>
<feature type="region of interest" description="Disordered" evidence="5">
    <location>
        <begin position="173"/>
        <end position="209"/>
    </location>
</feature>
<dbReference type="Proteomes" id="UP000775213">
    <property type="component" value="Unassembled WGS sequence"/>
</dbReference>
<dbReference type="GO" id="GO:0007165">
    <property type="term" value="P:signal transduction"/>
    <property type="evidence" value="ECO:0007669"/>
    <property type="project" value="InterPro"/>
</dbReference>
<evidence type="ECO:0000256" key="2">
    <source>
        <dbReference type="ARBA" id="ARBA00006081"/>
    </source>
</evidence>
<comment type="subcellular location">
    <subcellularLocation>
        <location evidence="1 4">Nucleus</location>
    </subcellularLocation>
</comment>
<feature type="region of interest" description="Disordered" evidence="5">
    <location>
        <begin position="128"/>
        <end position="159"/>
    </location>
</feature>
<protein>
    <recommendedName>
        <fullName evidence="4">Ninja-family protein</fullName>
    </recommendedName>
    <alternativeName>
        <fullName evidence="4">ABI-binding protein</fullName>
    </alternativeName>
</protein>
<sequence>MEAGARDLLRRFSGGFSTEEVTGGDSDEIELGLSLGGCFSSQDAENNRLMRSSSIPAIFRSDFPAVVPLVRTCSMPSDAEEEIRRRKEVQSIKRMEAMRKREDKRNLKRFDDDFEGGSVRKMRRFEVEENGVQSSSRRFGVASQGSSSSGGSEFESQQEQGFEFPGIICASDVNNPSKELTTSKHHNHKPSSVPTLATPTPKSINGTFRCNGTGLKENVLRKNDEERSLNRGISDVGKNMVEEMPSVSTRGDGPNGRRIDGFLYSYGKGEVSIVCVCHGNFLTPAEFVKHAGGGDVAHPLRHIVVNPSSGSLL</sequence>
<keyword evidence="9" id="KW-1185">Reference proteome</keyword>
<dbReference type="InterPro" id="IPR012463">
    <property type="entry name" value="Ninja_motif"/>
</dbReference>
<comment type="similarity">
    <text evidence="2 4">Belongs to the Ninja family.</text>
</comment>
<dbReference type="AlphaFoldDB" id="A0AAV7HGX9"/>
<dbReference type="Pfam" id="PF07897">
    <property type="entry name" value="EAR"/>
    <property type="match status" value="1"/>
</dbReference>
<dbReference type="Pfam" id="PF16136">
    <property type="entry name" value="NLS_NINJA_AFP"/>
    <property type="match status" value="1"/>
</dbReference>
<accession>A0AAV7HGX9</accession>
<dbReference type="PANTHER" id="PTHR31413">
    <property type="entry name" value="AFP HOMOLOG 2"/>
    <property type="match status" value="1"/>
</dbReference>
<feature type="compositionally biased region" description="Low complexity" evidence="5">
    <location>
        <begin position="143"/>
        <end position="159"/>
    </location>
</feature>
<feature type="domain" description="Ethylene-responsive binding factor-associated repression" evidence="6">
    <location>
        <begin position="25"/>
        <end position="57"/>
    </location>
</feature>
<organism evidence="8 9">
    <name type="scientific">Dendrobium chrysotoxum</name>
    <name type="common">Orchid</name>
    <dbReference type="NCBI Taxonomy" id="161865"/>
    <lineage>
        <taxon>Eukaryota</taxon>
        <taxon>Viridiplantae</taxon>
        <taxon>Streptophyta</taxon>
        <taxon>Embryophyta</taxon>
        <taxon>Tracheophyta</taxon>
        <taxon>Spermatophyta</taxon>
        <taxon>Magnoliopsida</taxon>
        <taxon>Liliopsida</taxon>
        <taxon>Asparagales</taxon>
        <taxon>Orchidaceae</taxon>
        <taxon>Epidendroideae</taxon>
        <taxon>Malaxideae</taxon>
        <taxon>Dendrobiinae</taxon>
        <taxon>Dendrobium</taxon>
    </lineage>
</organism>
<dbReference type="Pfam" id="PF16135">
    <property type="entry name" value="TDBD"/>
    <property type="match status" value="1"/>
</dbReference>
<evidence type="ECO:0000259" key="7">
    <source>
        <dbReference type="Pfam" id="PF16135"/>
    </source>
</evidence>
<proteinExistence type="inferred from homology"/>
<feature type="compositionally biased region" description="Polar residues" evidence="5">
    <location>
        <begin position="190"/>
        <end position="209"/>
    </location>
</feature>